<comment type="caution">
    <text evidence="1">The sequence shown here is derived from an EMBL/GenBank/DDBJ whole genome shotgun (WGS) entry which is preliminary data.</text>
</comment>
<dbReference type="AlphaFoldDB" id="L8X8F2"/>
<evidence type="ECO:0000313" key="2">
    <source>
        <dbReference type="Proteomes" id="UP000011668"/>
    </source>
</evidence>
<dbReference type="Proteomes" id="UP000011668">
    <property type="component" value="Unassembled WGS sequence"/>
</dbReference>
<dbReference type="EMBL" id="AFRT01000246">
    <property type="protein sequence ID" value="ELU44924.1"/>
    <property type="molecule type" value="Genomic_DNA"/>
</dbReference>
<proteinExistence type="predicted"/>
<name>L8X8F2_THACA</name>
<organism evidence="1 2">
    <name type="scientific">Thanatephorus cucumeris (strain AG1-IA)</name>
    <name type="common">Rice sheath blight fungus</name>
    <name type="synonym">Rhizoctonia solani</name>
    <dbReference type="NCBI Taxonomy" id="983506"/>
    <lineage>
        <taxon>Eukaryota</taxon>
        <taxon>Fungi</taxon>
        <taxon>Dikarya</taxon>
        <taxon>Basidiomycota</taxon>
        <taxon>Agaricomycotina</taxon>
        <taxon>Agaricomycetes</taxon>
        <taxon>Cantharellales</taxon>
        <taxon>Ceratobasidiaceae</taxon>
        <taxon>Rhizoctonia</taxon>
        <taxon>Rhizoctonia solani AG-1</taxon>
    </lineage>
</organism>
<accession>L8X8F2</accession>
<gene>
    <name evidence="1" type="ORF">AG1IA_01047</name>
</gene>
<evidence type="ECO:0000313" key="1">
    <source>
        <dbReference type="EMBL" id="ELU44924.1"/>
    </source>
</evidence>
<sequence length="121" mass="13482">MQLTFLATLLAADKHVQPLRCNSVLCDQSIPLEYYIRKSLHEGLYLSFYSICTCQPGCIIWAGDPVNGPKERVNAMPRWYQYTHHVSASPLHTNVPLVALLVCHDTLSLLTVLSARASTLA</sequence>
<keyword evidence="2" id="KW-1185">Reference proteome</keyword>
<protein>
    <submittedName>
        <fullName evidence="1">Uncharacterized protein</fullName>
    </submittedName>
</protein>
<reference evidence="1 2" key="1">
    <citation type="journal article" date="2013" name="Nat. Commun.">
        <title>The evolution and pathogenic mechanisms of the rice sheath blight pathogen.</title>
        <authorList>
            <person name="Zheng A."/>
            <person name="Lin R."/>
            <person name="Xu L."/>
            <person name="Qin P."/>
            <person name="Tang C."/>
            <person name="Ai P."/>
            <person name="Zhang D."/>
            <person name="Liu Y."/>
            <person name="Sun Z."/>
            <person name="Feng H."/>
            <person name="Wang Y."/>
            <person name="Chen Y."/>
            <person name="Liang X."/>
            <person name="Fu R."/>
            <person name="Li Q."/>
            <person name="Zhang J."/>
            <person name="Yu X."/>
            <person name="Xie Z."/>
            <person name="Ding L."/>
            <person name="Guan P."/>
            <person name="Tang J."/>
            <person name="Liang Y."/>
            <person name="Wang S."/>
            <person name="Deng Q."/>
            <person name="Li S."/>
            <person name="Zhu J."/>
            <person name="Wang L."/>
            <person name="Liu H."/>
            <person name="Li P."/>
        </authorList>
    </citation>
    <scope>NUCLEOTIDE SEQUENCE [LARGE SCALE GENOMIC DNA]</scope>
    <source>
        <strain evidence="2">AG-1 IA</strain>
    </source>
</reference>
<dbReference type="HOGENOM" id="CLU_2039644_0_0_1"/>